<organism evidence="1 2">
    <name type="scientific">Coniosporium uncinatum</name>
    <dbReference type="NCBI Taxonomy" id="93489"/>
    <lineage>
        <taxon>Eukaryota</taxon>
        <taxon>Fungi</taxon>
        <taxon>Dikarya</taxon>
        <taxon>Ascomycota</taxon>
        <taxon>Pezizomycotina</taxon>
        <taxon>Dothideomycetes</taxon>
        <taxon>Dothideomycetes incertae sedis</taxon>
        <taxon>Coniosporium</taxon>
    </lineage>
</organism>
<dbReference type="Proteomes" id="UP001186974">
    <property type="component" value="Unassembled WGS sequence"/>
</dbReference>
<evidence type="ECO:0000313" key="2">
    <source>
        <dbReference type="Proteomes" id="UP001186974"/>
    </source>
</evidence>
<accession>A0ACC3DT31</accession>
<dbReference type="EMBL" id="JAWDJW010000884">
    <property type="protein sequence ID" value="KAK3079853.1"/>
    <property type="molecule type" value="Genomic_DNA"/>
</dbReference>
<keyword evidence="2" id="KW-1185">Reference proteome</keyword>
<reference evidence="1" key="1">
    <citation type="submission" date="2024-09" db="EMBL/GenBank/DDBJ databases">
        <title>Black Yeasts Isolated from many extreme environments.</title>
        <authorList>
            <person name="Coleine C."/>
            <person name="Stajich J.E."/>
            <person name="Selbmann L."/>
        </authorList>
    </citation>
    <scope>NUCLEOTIDE SEQUENCE</scope>
    <source>
        <strain evidence="1">CCFEE 5737</strain>
    </source>
</reference>
<sequence>MPQQQQSLIQSCLYLHRKIIKLTHNDVVGGATELGRLLSVPRTNTDRAYLQGLTDVQLRTEQRKRLGQLRKAQKAFANRQRAQTRETEAHIARETEQRMRLAEFCVARDVEERMQVFTDVVRWAIDEEEDRIP</sequence>
<gene>
    <name evidence="1" type="ORF">LTS18_003741</name>
</gene>
<evidence type="ECO:0000313" key="1">
    <source>
        <dbReference type="EMBL" id="KAK3079853.1"/>
    </source>
</evidence>
<protein>
    <submittedName>
        <fullName evidence="1">Uncharacterized protein</fullName>
    </submittedName>
</protein>
<comment type="caution">
    <text evidence="1">The sequence shown here is derived from an EMBL/GenBank/DDBJ whole genome shotgun (WGS) entry which is preliminary data.</text>
</comment>
<name>A0ACC3DT31_9PEZI</name>
<proteinExistence type="predicted"/>